<evidence type="ECO:0000313" key="2">
    <source>
        <dbReference type="Proteomes" id="UP000241764"/>
    </source>
</evidence>
<proteinExistence type="predicted"/>
<dbReference type="InterPro" id="IPR000015">
    <property type="entry name" value="Fimb_usher"/>
</dbReference>
<evidence type="ECO:0000313" key="1">
    <source>
        <dbReference type="EMBL" id="PSH66226.1"/>
    </source>
</evidence>
<protein>
    <submittedName>
        <fullName evidence="1">Fimbrial assembly protein</fullName>
    </submittedName>
</protein>
<dbReference type="InterPro" id="IPR042186">
    <property type="entry name" value="FimD_plug_dom"/>
</dbReference>
<accession>A0A2P7BIC9</accession>
<dbReference type="RefSeq" id="WP_106663092.1">
    <property type="nucleotide sequence ID" value="NZ_PGGM01000002.1"/>
</dbReference>
<dbReference type="Proteomes" id="UP000241764">
    <property type="component" value="Unassembled WGS sequence"/>
</dbReference>
<organism evidence="1 2">
    <name type="scientific">Phyllobacterium sophorae</name>
    <dbReference type="NCBI Taxonomy" id="1520277"/>
    <lineage>
        <taxon>Bacteria</taxon>
        <taxon>Pseudomonadati</taxon>
        <taxon>Pseudomonadota</taxon>
        <taxon>Alphaproteobacteria</taxon>
        <taxon>Hyphomicrobiales</taxon>
        <taxon>Phyllobacteriaceae</taxon>
        <taxon>Phyllobacterium</taxon>
    </lineage>
</organism>
<gene>
    <name evidence="1" type="ORF">CU103_06535</name>
</gene>
<dbReference type="PANTHER" id="PTHR30451">
    <property type="entry name" value="OUTER MEMBRANE USHER PROTEIN"/>
    <property type="match status" value="1"/>
</dbReference>
<dbReference type="Gene3D" id="2.60.40.2610">
    <property type="entry name" value="Outer membrane usher protein FimD, plug domain"/>
    <property type="match status" value="1"/>
</dbReference>
<keyword evidence="2" id="KW-1185">Reference proteome</keyword>
<dbReference type="GO" id="GO:0009279">
    <property type="term" value="C:cell outer membrane"/>
    <property type="evidence" value="ECO:0007669"/>
    <property type="project" value="TreeGrafter"/>
</dbReference>
<dbReference type="Gene3D" id="2.60.40.3110">
    <property type="match status" value="1"/>
</dbReference>
<comment type="caution">
    <text evidence="1">The sequence shown here is derived from an EMBL/GenBank/DDBJ whole genome shotgun (WGS) entry which is preliminary data.</text>
</comment>
<dbReference type="PANTHER" id="PTHR30451:SF5">
    <property type="entry name" value="SLR0019 PROTEIN"/>
    <property type="match status" value="1"/>
</dbReference>
<dbReference type="OrthoDB" id="8587at2"/>
<reference evidence="2" key="1">
    <citation type="submission" date="2017-11" db="EMBL/GenBank/DDBJ databases">
        <authorList>
            <person name="Kuznetsova I."/>
            <person name="Sazanova A."/>
            <person name="Chirak E."/>
            <person name="Safronova V."/>
            <person name="Willems A."/>
        </authorList>
    </citation>
    <scope>NUCLEOTIDE SEQUENCE [LARGE SCALE GENOMIC DNA]</scope>
    <source>
        <strain evidence="2">CCBAU 03422</strain>
    </source>
</reference>
<name>A0A2P7BIC9_9HYPH</name>
<dbReference type="EMBL" id="PGGM01000002">
    <property type="protein sequence ID" value="PSH66226.1"/>
    <property type="molecule type" value="Genomic_DNA"/>
</dbReference>
<dbReference type="Pfam" id="PF00577">
    <property type="entry name" value="Usher"/>
    <property type="match status" value="1"/>
</dbReference>
<sequence length="837" mass="88854">MSTSATRASLEILARCGDDAPRRFSTRALRCIGLALWAIACLDTAGRAQEMPLDAAPVAAIQVAGQVAGAQGLQLAVYINDVNTDFVGTFEQLPDGSLTAEPDELEEVGIKPVKNAIRPDGSIHLNDLPGIAYHVVPDTQSIYVTATDAARVPRKIDLDARRTGRERPKPSASTGAVLNYSLYSSSNNLMDGDLKPFQGISGGFDARFFSPFGTLNQSFTASFSDSELQGVRRLNTTWNYSDAERLITYNAGDLVSRGLPWTRSVYLGGMQIERNFSLRGDLVTLPMPVVSGSAAVPSTLDVYTQNVKTYSTEIPAGPFELSNFPVISGAGEAQVVLKDTLGRETRTTLPFYTSSEQLVKGLLDFSAEIGFPRRGYGNESNDYSSDIFGTATARYGLTNWLTLESHVEGGADLLNGGIGAAFPLGRWGATSLAVAGSRHDGETGVLVNGSLELRYDTWTLYGRMQRTFGDYDDIASVSADSERIRDQFYYYPGARIFSARVPRSIDQVSFSLPTPFSRSSINLSFTQIEMDNGERNRAASASYSQSLFKNTSLHASAFTDLDDSDNFGVYAGLSVSFDNGIYASTGTDDNGGDIAGFAEVAKYATTEQGSYGWAARTSEGKTPNRSVSGSYRGKIAHVDGYVQQYGDAARVSGQIDGAIAVAGGGVFATNRIDDAFAVVNVGAPGVEVKSGNNVVGHTNGSGRLIVPDLNSWETNQIDIDPQNLPVDAAIGDTQSIIVPANQGGVVVDFHVKEAGGGAIVTLLDANGKPLAAGLLGKIDGSGNTFVVGYDGEAFVQGLAPGENLVSIELTGGSSCHAAFAYRPQPGNQVSIRNVVCQ</sequence>
<dbReference type="GO" id="GO:0015473">
    <property type="term" value="F:fimbrial usher porin activity"/>
    <property type="evidence" value="ECO:0007669"/>
    <property type="project" value="InterPro"/>
</dbReference>
<dbReference type="AlphaFoldDB" id="A0A2P7BIC9"/>
<dbReference type="GO" id="GO:0009297">
    <property type="term" value="P:pilus assembly"/>
    <property type="evidence" value="ECO:0007669"/>
    <property type="project" value="InterPro"/>
</dbReference>